<dbReference type="EMBL" id="UINC01020231">
    <property type="protein sequence ID" value="SVA85135.1"/>
    <property type="molecule type" value="Genomic_DNA"/>
</dbReference>
<dbReference type="GO" id="GO:0006598">
    <property type="term" value="P:polyamine catabolic process"/>
    <property type="evidence" value="ECO:0007669"/>
    <property type="project" value="TreeGrafter"/>
</dbReference>
<dbReference type="Pfam" id="PF07722">
    <property type="entry name" value="Peptidase_C26"/>
    <property type="match status" value="1"/>
</dbReference>
<dbReference type="PANTHER" id="PTHR43235:SF1">
    <property type="entry name" value="GLUTAMINE AMIDOTRANSFERASE PB2B2.05-RELATED"/>
    <property type="match status" value="1"/>
</dbReference>
<dbReference type="GO" id="GO:0033969">
    <property type="term" value="F:gamma-glutamyl-gamma-aminobutyrate hydrolase activity"/>
    <property type="evidence" value="ECO:0007669"/>
    <property type="project" value="TreeGrafter"/>
</dbReference>
<proteinExistence type="predicted"/>
<name>A0A381Z770_9ZZZZ</name>
<gene>
    <name evidence="1" type="ORF">METZ01_LOCUS137989</name>
</gene>
<dbReference type="SUPFAM" id="SSF52317">
    <property type="entry name" value="Class I glutamine amidotransferase-like"/>
    <property type="match status" value="1"/>
</dbReference>
<accession>A0A381Z770</accession>
<dbReference type="InterPro" id="IPR044668">
    <property type="entry name" value="PuuD-like"/>
</dbReference>
<dbReference type="CDD" id="cd01745">
    <property type="entry name" value="GATase1_2"/>
    <property type="match status" value="1"/>
</dbReference>
<sequence length="259" mass="28463">MVAAAFLYLGYRIGFPIWVESRLPQNAPRIAFSPNDTWLKELGINKTYKVSFTLARGRLVEIQPSDTGSEPQHIAAWLKKNRIDGVLLAGGGDVDPRLYGGDPAKATDVNRARDDFEIALINVAMEENLPILGICRGCQILNVAREGTLRNLSDDEELANRHFNVKGHAVDLTDGSQLVGIFGTNRLSQVGSYHRQAVDMIGRNLRVSSTGPDGVIEAIEGTGLGDPWIVAVQWHPEMDLGDPHQKALIRAFVMEAKKK</sequence>
<dbReference type="GO" id="GO:0005829">
    <property type="term" value="C:cytosol"/>
    <property type="evidence" value="ECO:0007669"/>
    <property type="project" value="TreeGrafter"/>
</dbReference>
<protein>
    <submittedName>
        <fullName evidence="1">Uncharacterized protein</fullName>
    </submittedName>
</protein>
<organism evidence="1">
    <name type="scientific">marine metagenome</name>
    <dbReference type="NCBI Taxonomy" id="408172"/>
    <lineage>
        <taxon>unclassified sequences</taxon>
        <taxon>metagenomes</taxon>
        <taxon>ecological metagenomes</taxon>
    </lineage>
</organism>
<evidence type="ECO:0000313" key="1">
    <source>
        <dbReference type="EMBL" id="SVA85135.1"/>
    </source>
</evidence>
<reference evidence="1" key="1">
    <citation type="submission" date="2018-05" db="EMBL/GenBank/DDBJ databases">
        <authorList>
            <person name="Lanie J.A."/>
            <person name="Ng W.-L."/>
            <person name="Kazmierczak K.M."/>
            <person name="Andrzejewski T.M."/>
            <person name="Davidsen T.M."/>
            <person name="Wayne K.J."/>
            <person name="Tettelin H."/>
            <person name="Glass J.I."/>
            <person name="Rusch D."/>
            <person name="Podicherti R."/>
            <person name="Tsui H.-C.T."/>
            <person name="Winkler M.E."/>
        </authorList>
    </citation>
    <scope>NUCLEOTIDE SEQUENCE</scope>
</reference>
<dbReference type="PROSITE" id="PS51273">
    <property type="entry name" value="GATASE_TYPE_1"/>
    <property type="match status" value="1"/>
</dbReference>
<dbReference type="PANTHER" id="PTHR43235">
    <property type="entry name" value="GLUTAMINE AMIDOTRANSFERASE PB2B2.05-RELATED"/>
    <property type="match status" value="1"/>
</dbReference>
<dbReference type="AlphaFoldDB" id="A0A381Z770"/>
<dbReference type="InterPro" id="IPR029062">
    <property type="entry name" value="Class_I_gatase-like"/>
</dbReference>
<dbReference type="InterPro" id="IPR011697">
    <property type="entry name" value="Peptidase_C26"/>
</dbReference>
<dbReference type="Gene3D" id="3.40.50.880">
    <property type="match status" value="1"/>
</dbReference>